<sequence length="152" mass="15777">MAVYLSPAGASSAPVANQLRVLVVLKEGLCNEDAYCVTSTAQPQTNVTYRVGTTRLVGTTLFIPITATTSVVIPKGCHNAVTRVFTDTFVVAFQEYSGPPTVGPTITNLGRDVQPSCVKCGCAHGVTVNDSLFITLTAPAAAPATTEAEATE</sequence>
<proteinExistence type="predicted"/>
<accession>A0AAU8AXV6</accession>
<name>A0AAU8AXV6_9CAUD</name>
<evidence type="ECO:0000313" key="1">
    <source>
        <dbReference type="EMBL" id="XCD03636.1"/>
    </source>
</evidence>
<reference evidence="1" key="1">
    <citation type="submission" date="2024-03" db="EMBL/GenBank/DDBJ databases">
        <title>Diverse circular DNA viruses in blood, oral, and fecal samples of captive lemurs.</title>
        <authorList>
            <person name="Paietta E.N."/>
            <person name="Kraberger S."/>
            <person name="Lund M.C."/>
            <person name="Custer J.M."/>
            <person name="Vargas K.M."/>
            <person name="Ehmke E.E."/>
            <person name="Yoder A.D."/>
            <person name="Varsani A."/>
        </authorList>
    </citation>
    <scope>NUCLEOTIDE SEQUENCE</scope>
    <source>
        <strain evidence="1">Duke_21_1</strain>
    </source>
</reference>
<protein>
    <submittedName>
        <fullName evidence="1">Uncharacterized protein</fullName>
    </submittedName>
</protein>
<organism evidence="1">
    <name type="scientific">Dulem virus 40</name>
    <dbReference type="NCBI Taxonomy" id="3145758"/>
    <lineage>
        <taxon>Viruses</taxon>
        <taxon>Duplodnaviria</taxon>
        <taxon>Heunggongvirae</taxon>
        <taxon>Uroviricota</taxon>
        <taxon>Caudoviricetes</taxon>
    </lineage>
</organism>
<dbReference type="EMBL" id="PP511379">
    <property type="protein sequence ID" value="XCD03636.1"/>
    <property type="molecule type" value="Genomic_DNA"/>
</dbReference>